<gene>
    <name evidence="2" type="ORF">SO802_003642</name>
</gene>
<dbReference type="Pfam" id="PF13456">
    <property type="entry name" value="RVT_3"/>
    <property type="match status" value="1"/>
</dbReference>
<dbReference type="InterPro" id="IPR002156">
    <property type="entry name" value="RNaseH_domain"/>
</dbReference>
<dbReference type="EMBL" id="JAZDWU010000001">
    <property type="protein sequence ID" value="KAL0016573.1"/>
    <property type="molecule type" value="Genomic_DNA"/>
</dbReference>
<dbReference type="SUPFAM" id="SSF53098">
    <property type="entry name" value="Ribonuclease H-like"/>
    <property type="match status" value="1"/>
</dbReference>
<dbReference type="Gene3D" id="3.30.420.10">
    <property type="entry name" value="Ribonuclease H-like superfamily/Ribonuclease H"/>
    <property type="match status" value="1"/>
</dbReference>
<dbReference type="Proteomes" id="UP001459277">
    <property type="component" value="Unassembled WGS sequence"/>
</dbReference>
<protein>
    <recommendedName>
        <fullName evidence="1">RNase H type-1 domain-containing protein</fullName>
    </recommendedName>
</protein>
<sequence length="83" mass="9237">MFTAIANADWQRSRYARAIGHTSSVAAELWATRDGINLCIDLNLTNVVIELDAKIVVDLLLKDEGNMNDNDVIRAFTAVELNF</sequence>
<evidence type="ECO:0000259" key="1">
    <source>
        <dbReference type="Pfam" id="PF13456"/>
    </source>
</evidence>
<feature type="domain" description="RNase H type-1" evidence="1">
    <location>
        <begin position="18"/>
        <end position="65"/>
    </location>
</feature>
<evidence type="ECO:0000313" key="2">
    <source>
        <dbReference type="EMBL" id="KAL0016573.1"/>
    </source>
</evidence>
<proteinExistence type="predicted"/>
<name>A0AAW2E465_9ROSI</name>
<dbReference type="InterPro" id="IPR012337">
    <property type="entry name" value="RNaseH-like_sf"/>
</dbReference>
<evidence type="ECO:0000313" key="3">
    <source>
        <dbReference type="Proteomes" id="UP001459277"/>
    </source>
</evidence>
<comment type="caution">
    <text evidence="2">The sequence shown here is derived from an EMBL/GenBank/DDBJ whole genome shotgun (WGS) entry which is preliminary data.</text>
</comment>
<reference evidence="2 3" key="1">
    <citation type="submission" date="2024-01" db="EMBL/GenBank/DDBJ databases">
        <title>A telomere-to-telomere, gap-free genome of sweet tea (Lithocarpus litseifolius).</title>
        <authorList>
            <person name="Zhou J."/>
        </authorList>
    </citation>
    <scope>NUCLEOTIDE SEQUENCE [LARGE SCALE GENOMIC DNA]</scope>
    <source>
        <strain evidence="2">Zhou-2022a</strain>
        <tissue evidence="2">Leaf</tissue>
    </source>
</reference>
<dbReference type="GO" id="GO:0004523">
    <property type="term" value="F:RNA-DNA hybrid ribonuclease activity"/>
    <property type="evidence" value="ECO:0007669"/>
    <property type="project" value="InterPro"/>
</dbReference>
<dbReference type="InterPro" id="IPR036397">
    <property type="entry name" value="RNaseH_sf"/>
</dbReference>
<organism evidence="2 3">
    <name type="scientific">Lithocarpus litseifolius</name>
    <dbReference type="NCBI Taxonomy" id="425828"/>
    <lineage>
        <taxon>Eukaryota</taxon>
        <taxon>Viridiplantae</taxon>
        <taxon>Streptophyta</taxon>
        <taxon>Embryophyta</taxon>
        <taxon>Tracheophyta</taxon>
        <taxon>Spermatophyta</taxon>
        <taxon>Magnoliopsida</taxon>
        <taxon>eudicotyledons</taxon>
        <taxon>Gunneridae</taxon>
        <taxon>Pentapetalae</taxon>
        <taxon>rosids</taxon>
        <taxon>fabids</taxon>
        <taxon>Fagales</taxon>
        <taxon>Fagaceae</taxon>
        <taxon>Lithocarpus</taxon>
    </lineage>
</organism>
<dbReference type="GO" id="GO:0003676">
    <property type="term" value="F:nucleic acid binding"/>
    <property type="evidence" value="ECO:0007669"/>
    <property type="project" value="InterPro"/>
</dbReference>
<keyword evidence="3" id="KW-1185">Reference proteome</keyword>
<dbReference type="AlphaFoldDB" id="A0AAW2E465"/>
<accession>A0AAW2E465</accession>